<dbReference type="EMBL" id="JADYXP020000020">
    <property type="protein sequence ID" value="KAL0104518.1"/>
    <property type="molecule type" value="Genomic_DNA"/>
</dbReference>
<sequence length="68" mass="7349">MKRRFSSMIAGIIGITPGRIAPHAVTNSQYRENRALTPSPGRSFPESLKAAASRIPASRKSQLSPKSN</sequence>
<evidence type="ECO:0000313" key="2">
    <source>
        <dbReference type="EMBL" id="KAL0104518.1"/>
    </source>
</evidence>
<feature type="compositionally biased region" description="Polar residues" evidence="1">
    <location>
        <begin position="59"/>
        <end position="68"/>
    </location>
</feature>
<reference evidence="2 3" key="1">
    <citation type="submission" date="2023-03" db="EMBL/GenBank/DDBJ databases">
        <title>High recombination rates correlate with genetic variation in Cardiocondyla obscurior ants.</title>
        <authorList>
            <person name="Errbii M."/>
        </authorList>
    </citation>
    <scope>NUCLEOTIDE SEQUENCE [LARGE SCALE GENOMIC DNA]</scope>
    <source>
        <strain evidence="2">Alpha-2009</strain>
        <tissue evidence="2">Whole body</tissue>
    </source>
</reference>
<protein>
    <submittedName>
        <fullName evidence="2">Uncharacterized protein</fullName>
    </submittedName>
</protein>
<proteinExistence type="predicted"/>
<evidence type="ECO:0000313" key="3">
    <source>
        <dbReference type="Proteomes" id="UP001430953"/>
    </source>
</evidence>
<name>A0AAW2EL93_9HYME</name>
<feature type="region of interest" description="Disordered" evidence="1">
    <location>
        <begin position="33"/>
        <end position="68"/>
    </location>
</feature>
<dbReference type="Proteomes" id="UP001430953">
    <property type="component" value="Unassembled WGS sequence"/>
</dbReference>
<gene>
    <name evidence="2" type="ORF">PUN28_017315</name>
</gene>
<comment type="caution">
    <text evidence="2">The sequence shown here is derived from an EMBL/GenBank/DDBJ whole genome shotgun (WGS) entry which is preliminary data.</text>
</comment>
<keyword evidence="3" id="KW-1185">Reference proteome</keyword>
<organism evidence="2 3">
    <name type="scientific">Cardiocondyla obscurior</name>
    <dbReference type="NCBI Taxonomy" id="286306"/>
    <lineage>
        <taxon>Eukaryota</taxon>
        <taxon>Metazoa</taxon>
        <taxon>Ecdysozoa</taxon>
        <taxon>Arthropoda</taxon>
        <taxon>Hexapoda</taxon>
        <taxon>Insecta</taxon>
        <taxon>Pterygota</taxon>
        <taxon>Neoptera</taxon>
        <taxon>Endopterygota</taxon>
        <taxon>Hymenoptera</taxon>
        <taxon>Apocrita</taxon>
        <taxon>Aculeata</taxon>
        <taxon>Formicoidea</taxon>
        <taxon>Formicidae</taxon>
        <taxon>Myrmicinae</taxon>
        <taxon>Cardiocondyla</taxon>
    </lineage>
</organism>
<dbReference type="AlphaFoldDB" id="A0AAW2EL93"/>
<evidence type="ECO:0000256" key="1">
    <source>
        <dbReference type="SAM" id="MobiDB-lite"/>
    </source>
</evidence>
<accession>A0AAW2EL93</accession>